<evidence type="ECO:0000256" key="3">
    <source>
        <dbReference type="SAM" id="MobiDB-lite"/>
    </source>
</evidence>
<dbReference type="GeneID" id="70190062"/>
<evidence type="ECO:0000313" key="5">
    <source>
        <dbReference type="EMBL" id="KAH7020761.1"/>
    </source>
</evidence>
<keyword evidence="1" id="KW-0479">Metal-binding</keyword>
<dbReference type="EMBL" id="JAGTJQ010000010">
    <property type="protein sequence ID" value="KAH7020761.1"/>
    <property type="molecule type" value="Genomic_DNA"/>
</dbReference>
<evidence type="ECO:0000259" key="4">
    <source>
        <dbReference type="Pfam" id="PF00264"/>
    </source>
</evidence>
<dbReference type="PANTHER" id="PTHR11474:SF125">
    <property type="entry name" value="N-ACETYL-6-HYDROXYTRYPTOPHAN OXIDASE IVOB-RELATED"/>
    <property type="match status" value="1"/>
</dbReference>
<dbReference type="InterPro" id="IPR050316">
    <property type="entry name" value="Tyrosinase/Hemocyanin"/>
</dbReference>
<dbReference type="InterPro" id="IPR002227">
    <property type="entry name" value="Tyrosinase_Cu-bd"/>
</dbReference>
<organism evidence="5 6">
    <name type="scientific">Microdochium trichocladiopsis</name>
    <dbReference type="NCBI Taxonomy" id="1682393"/>
    <lineage>
        <taxon>Eukaryota</taxon>
        <taxon>Fungi</taxon>
        <taxon>Dikarya</taxon>
        <taxon>Ascomycota</taxon>
        <taxon>Pezizomycotina</taxon>
        <taxon>Sordariomycetes</taxon>
        <taxon>Xylariomycetidae</taxon>
        <taxon>Xylariales</taxon>
        <taxon>Microdochiaceae</taxon>
        <taxon>Microdochium</taxon>
    </lineage>
</organism>
<keyword evidence="6" id="KW-1185">Reference proteome</keyword>
<evidence type="ECO:0000256" key="2">
    <source>
        <dbReference type="ARBA" id="ARBA00023002"/>
    </source>
</evidence>
<sequence length="346" mass="38810">MEKLRAKEKLNPPKPGKCSLANARRRKDWEKMTKPERKNYIDAVKCMFTKPSTVSAEWAAGARVRYDDFAAIHINKTLGIHGTGNFLTWHRYHNWVYEKALREECGYKGAHPYWNWFKYQDRLLENPLFDGSDTSMGGNGAFFQHNGTLAAGLVYVPSGTGGGCVQSGFIKDISISLGPIRPAMDGMSTPVAGTMIYNPRCLRRDLNMYAAKKWHNYENLLDVVTGPHSGDIVTFQDEFQGRPPDGFLGLHSGGHHVIGGDNSDNYSSVVDPIFHFHHAMVDYVYWLWQALHPDQARQVGGTIKARSPAEGYTQRTDNLDLGEVAADLSIDEALDTLDGPFCYIYE</sequence>
<name>A0A9P8XUN0_9PEZI</name>
<proteinExistence type="predicted"/>
<protein>
    <recommendedName>
        <fullName evidence="4">Tyrosinase copper-binding domain-containing protein</fullName>
    </recommendedName>
</protein>
<feature type="domain" description="Tyrosinase copper-binding" evidence="4">
    <location>
        <begin position="65"/>
        <end position="290"/>
    </location>
</feature>
<dbReference type="Proteomes" id="UP000756346">
    <property type="component" value="Unassembled WGS sequence"/>
</dbReference>
<dbReference type="GO" id="GO:0046872">
    <property type="term" value="F:metal ion binding"/>
    <property type="evidence" value="ECO:0007669"/>
    <property type="project" value="UniProtKB-KW"/>
</dbReference>
<dbReference type="OrthoDB" id="6132182at2759"/>
<dbReference type="Pfam" id="PF00264">
    <property type="entry name" value="Tyrosinase"/>
    <property type="match status" value="1"/>
</dbReference>
<evidence type="ECO:0000313" key="6">
    <source>
        <dbReference type="Proteomes" id="UP000756346"/>
    </source>
</evidence>
<dbReference type="PRINTS" id="PR00092">
    <property type="entry name" value="TYROSINASE"/>
</dbReference>
<evidence type="ECO:0000256" key="1">
    <source>
        <dbReference type="ARBA" id="ARBA00022723"/>
    </source>
</evidence>
<feature type="region of interest" description="Disordered" evidence="3">
    <location>
        <begin position="1"/>
        <end position="22"/>
    </location>
</feature>
<comment type="caution">
    <text evidence="5">The sequence shown here is derived from an EMBL/GenBank/DDBJ whole genome shotgun (WGS) entry which is preliminary data.</text>
</comment>
<dbReference type="RefSeq" id="XP_046006962.1">
    <property type="nucleotide sequence ID" value="XM_046160516.1"/>
</dbReference>
<dbReference type="SUPFAM" id="SSF48056">
    <property type="entry name" value="Di-copper centre-containing domain"/>
    <property type="match status" value="1"/>
</dbReference>
<dbReference type="AlphaFoldDB" id="A0A9P8XUN0"/>
<gene>
    <name evidence="5" type="ORF">B0I36DRAFT_376945</name>
</gene>
<accession>A0A9P8XUN0</accession>
<dbReference type="Gene3D" id="1.10.1280.10">
    <property type="entry name" value="Di-copper center containing domain from catechol oxidase"/>
    <property type="match status" value="1"/>
</dbReference>
<keyword evidence="2" id="KW-0560">Oxidoreductase</keyword>
<dbReference type="PANTHER" id="PTHR11474">
    <property type="entry name" value="TYROSINASE FAMILY MEMBER"/>
    <property type="match status" value="1"/>
</dbReference>
<dbReference type="InterPro" id="IPR008922">
    <property type="entry name" value="Di-copper_centre_dom_sf"/>
</dbReference>
<dbReference type="GO" id="GO:0016491">
    <property type="term" value="F:oxidoreductase activity"/>
    <property type="evidence" value="ECO:0007669"/>
    <property type="project" value="UniProtKB-KW"/>
</dbReference>
<reference evidence="5" key="1">
    <citation type="journal article" date="2021" name="Nat. Commun.">
        <title>Genetic determinants of endophytism in the Arabidopsis root mycobiome.</title>
        <authorList>
            <person name="Mesny F."/>
            <person name="Miyauchi S."/>
            <person name="Thiergart T."/>
            <person name="Pickel B."/>
            <person name="Atanasova L."/>
            <person name="Karlsson M."/>
            <person name="Huettel B."/>
            <person name="Barry K.W."/>
            <person name="Haridas S."/>
            <person name="Chen C."/>
            <person name="Bauer D."/>
            <person name="Andreopoulos W."/>
            <person name="Pangilinan J."/>
            <person name="LaButti K."/>
            <person name="Riley R."/>
            <person name="Lipzen A."/>
            <person name="Clum A."/>
            <person name="Drula E."/>
            <person name="Henrissat B."/>
            <person name="Kohler A."/>
            <person name="Grigoriev I.V."/>
            <person name="Martin F.M."/>
            <person name="Hacquard S."/>
        </authorList>
    </citation>
    <scope>NUCLEOTIDE SEQUENCE</scope>
    <source>
        <strain evidence="5">MPI-CAGE-CH-0230</strain>
    </source>
</reference>
<feature type="compositionally biased region" description="Basic and acidic residues" evidence="3">
    <location>
        <begin position="1"/>
        <end position="11"/>
    </location>
</feature>